<dbReference type="Gene3D" id="1.10.238.10">
    <property type="entry name" value="EF-hand"/>
    <property type="match status" value="1"/>
</dbReference>
<dbReference type="AlphaFoldDB" id="A0A504YSW2"/>
<dbReference type="PROSITE" id="PS00018">
    <property type="entry name" value="EF_HAND_1"/>
    <property type="match status" value="1"/>
</dbReference>
<keyword evidence="5" id="KW-1185">Reference proteome</keyword>
<organism evidence="4 5">
    <name type="scientific">Fasciola gigantica</name>
    <name type="common">Giant liver fluke</name>
    <dbReference type="NCBI Taxonomy" id="46835"/>
    <lineage>
        <taxon>Eukaryota</taxon>
        <taxon>Metazoa</taxon>
        <taxon>Spiralia</taxon>
        <taxon>Lophotrochozoa</taxon>
        <taxon>Platyhelminthes</taxon>
        <taxon>Trematoda</taxon>
        <taxon>Digenea</taxon>
        <taxon>Plagiorchiida</taxon>
        <taxon>Echinostomata</taxon>
        <taxon>Echinostomatoidea</taxon>
        <taxon>Fasciolidae</taxon>
        <taxon>Fasciola</taxon>
    </lineage>
</organism>
<proteinExistence type="predicted"/>
<dbReference type="Pfam" id="PF13499">
    <property type="entry name" value="EF-hand_7"/>
    <property type="match status" value="1"/>
</dbReference>
<evidence type="ECO:0000256" key="1">
    <source>
        <dbReference type="ARBA" id="ARBA00022737"/>
    </source>
</evidence>
<dbReference type="STRING" id="46835.A0A504YSW2"/>
<sequence>SEETIEKIFRNIDKDGNGKIHPRELQYFFKKHQLNMTINEVKQYMKRFDVNGDGLISLEELKQAFGKKS</sequence>
<dbReference type="Proteomes" id="UP000316759">
    <property type="component" value="Unassembled WGS sequence"/>
</dbReference>
<accession>A0A504YSW2</accession>
<gene>
    <name evidence="4" type="ORF">FGIG_08184</name>
</gene>
<dbReference type="InterPro" id="IPR018247">
    <property type="entry name" value="EF_Hand_1_Ca_BS"/>
</dbReference>
<keyword evidence="1" id="KW-0677">Repeat</keyword>
<dbReference type="PROSITE" id="PS50222">
    <property type="entry name" value="EF_HAND_2"/>
    <property type="match status" value="2"/>
</dbReference>
<evidence type="ECO:0000259" key="3">
    <source>
        <dbReference type="PROSITE" id="PS50222"/>
    </source>
</evidence>
<dbReference type="InterPro" id="IPR011992">
    <property type="entry name" value="EF-hand-dom_pair"/>
</dbReference>
<reference evidence="4 5" key="1">
    <citation type="submission" date="2019-04" db="EMBL/GenBank/DDBJ databases">
        <title>Annotation for the trematode Fasciola gigantica.</title>
        <authorList>
            <person name="Choi Y.-J."/>
        </authorList>
    </citation>
    <scope>NUCLEOTIDE SEQUENCE [LARGE SCALE GENOMIC DNA]</scope>
    <source>
        <strain evidence="4">Uganda_cow_1</strain>
    </source>
</reference>
<dbReference type="InterPro" id="IPR002048">
    <property type="entry name" value="EF_hand_dom"/>
</dbReference>
<feature type="domain" description="EF-hand" evidence="3">
    <location>
        <begin position="36"/>
        <end position="69"/>
    </location>
</feature>
<protein>
    <submittedName>
        <fullName evidence="4">Calcium-binding protein</fullName>
    </submittedName>
</protein>
<dbReference type="InterPro" id="IPR050145">
    <property type="entry name" value="Centrin_CML-like"/>
</dbReference>
<evidence type="ECO:0000256" key="2">
    <source>
        <dbReference type="ARBA" id="ARBA00022837"/>
    </source>
</evidence>
<dbReference type="SMART" id="SM00054">
    <property type="entry name" value="EFh"/>
    <property type="match status" value="2"/>
</dbReference>
<feature type="domain" description="EF-hand" evidence="3">
    <location>
        <begin position="1"/>
        <end position="35"/>
    </location>
</feature>
<dbReference type="SUPFAM" id="SSF47473">
    <property type="entry name" value="EF-hand"/>
    <property type="match status" value="1"/>
</dbReference>
<evidence type="ECO:0000313" key="5">
    <source>
        <dbReference type="Proteomes" id="UP000316759"/>
    </source>
</evidence>
<evidence type="ECO:0000313" key="4">
    <source>
        <dbReference type="EMBL" id="TPP61067.1"/>
    </source>
</evidence>
<dbReference type="GO" id="GO:0005509">
    <property type="term" value="F:calcium ion binding"/>
    <property type="evidence" value="ECO:0007669"/>
    <property type="project" value="InterPro"/>
</dbReference>
<comment type="caution">
    <text evidence="4">The sequence shown here is derived from an EMBL/GenBank/DDBJ whole genome shotgun (WGS) entry which is preliminary data.</text>
</comment>
<dbReference type="OrthoDB" id="293868at2759"/>
<keyword evidence="2" id="KW-0106">Calcium</keyword>
<dbReference type="EMBL" id="SUNJ01008658">
    <property type="protein sequence ID" value="TPP61067.1"/>
    <property type="molecule type" value="Genomic_DNA"/>
</dbReference>
<feature type="non-terminal residue" evidence="4">
    <location>
        <position position="1"/>
    </location>
</feature>
<dbReference type="CDD" id="cd00051">
    <property type="entry name" value="EFh"/>
    <property type="match status" value="1"/>
</dbReference>
<dbReference type="PANTHER" id="PTHR23050">
    <property type="entry name" value="CALCIUM BINDING PROTEIN"/>
    <property type="match status" value="1"/>
</dbReference>
<name>A0A504YSW2_FASGI</name>